<evidence type="ECO:0000313" key="2">
    <source>
        <dbReference type="EMBL" id="MBE9373954.1"/>
    </source>
</evidence>
<keyword evidence="1" id="KW-1133">Transmembrane helix</keyword>
<feature type="transmembrane region" description="Helical" evidence="1">
    <location>
        <begin position="342"/>
        <end position="365"/>
    </location>
</feature>
<dbReference type="Proteomes" id="UP000598360">
    <property type="component" value="Unassembled WGS sequence"/>
</dbReference>
<gene>
    <name evidence="2" type="ORF">IQ251_05780</name>
</gene>
<dbReference type="RefSeq" id="WP_193927406.1">
    <property type="nucleotide sequence ID" value="NZ_JADEYC010000009.1"/>
</dbReference>
<organism evidence="2 3">
    <name type="scientific">Saccharopolyspora montiporae</name>
    <dbReference type="NCBI Taxonomy" id="2781240"/>
    <lineage>
        <taxon>Bacteria</taxon>
        <taxon>Bacillati</taxon>
        <taxon>Actinomycetota</taxon>
        <taxon>Actinomycetes</taxon>
        <taxon>Pseudonocardiales</taxon>
        <taxon>Pseudonocardiaceae</taxon>
        <taxon>Saccharopolyspora</taxon>
    </lineage>
</organism>
<dbReference type="EMBL" id="JADEYC010000009">
    <property type="protein sequence ID" value="MBE9373954.1"/>
    <property type="molecule type" value="Genomic_DNA"/>
</dbReference>
<evidence type="ECO:0000256" key="1">
    <source>
        <dbReference type="SAM" id="Phobius"/>
    </source>
</evidence>
<feature type="transmembrane region" description="Helical" evidence="1">
    <location>
        <begin position="148"/>
        <end position="166"/>
    </location>
</feature>
<feature type="transmembrane region" description="Helical" evidence="1">
    <location>
        <begin position="309"/>
        <end position="330"/>
    </location>
</feature>
<name>A0A929B698_9PSEU</name>
<dbReference type="AlphaFoldDB" id="A0A929B698"/>
<dbReference type="PANTHER" id="PTHR30354:SF25">
    <property type="entry name" value="INNER MEMBRANE PERMEASE YGBN"/>
    <property type="match status" value="1"/>
</dbReference>
<dbReference type="InterPro" id="IPR003474">
    <property type="entry name" value="Glcn_transporter"/>
</dbReference>
<dbReference type="NCBIfam" id="TIGR00791">
    <property type="entry name" value="gntP"/>
    <property type="match status" value="1"/>
</dbReference>
<reference evidence="2" key="1">
    <citation type="submission" date="2020-10" db="EMBL/GenBank/DDBJ databases">
        <title>Diversity and distribution of actinomycetes associated with coral in the coast of Hainan.</title>
        <authorList>
            <person name="Li F."/>
        </authorList>
    </citation>
    <scope>NUCLEOTIDE SEQUENCE</scope>
    <source>
        <strain evidence="2">HNM0983</strain>
    </source>
</reference>
<accession>A0A929B698</accession>
<feature type="transmembrane region" description="Helical" evidence="1">
    <location>
        <begin position="396"/>
        <end position="416"/>
    </location>
</feature>
<evidence type="ECO:0000313" key="3">
    <source>
        <dbReference type="Proteomes" id="UP000598360"/>
    </source>
</evidence>
<dbReference type="GO" id="GO:0005886">
    <property type="term" value="C:plasma membrane"/>
    <property type="evidence" value="ECO:0007669"/>
    <property type="project" value="TreeGrafter"/>
</dbReference>
<feature type="transmembrane region" description="Helical" evidence="1">
    <location>
        <begin position="437"/>
        <end position="459"/>
    </location>
</feature>
<dbReference type="PIRSF" id="PIRSF002746">
    <property type="entry name" value="Gluconate_transporter"/>
    <property type="match status" value="1"/>
</dbReference>
<feature type="transmembrane region" description="Helical" evidence="1">
    <location>
        <begin position="111"/>
        <end position="141"/>
    </location>
</feature>
<protein>
    <submittedName>
        <fullName evidence="2">GntP family permease</fullName>
    </submittedName>
</protein>
<keyword evidence="1" id="KW-0472">Membrane</keyword>
<dbReference type="GO" id="GO:0015128">
    <property type="term" value="F:gluconate transmembrane transporter activity"/>
    <property type="evidence" value="ECO:0007669"/>
    <property type="project" value="InterPro"/>
</dbReference>
<keyword evidence="1" id="KW-0812">Transmembrane</keyword>
<feature type="transmembrane region" description="Helical" evidence="1">
    <location>
        <begin position="178"/>
        <end position="201"/>
    </location>
</feature>
<dbReference type="PANTHER" id="PTHR30354">
    <property type="entry name" value="GNT FAMILY GLUCONATE TRANSPORTER"/>
    <property type="match status" value="1"/>
</dbReference>
<feature type="transmembrane region" description="Helical" evidence="1">
    <location>
        <begin position="36"/>
        <end position="54"/>
    </location>
</feature>
<keyword evidence="3" id="KW-1185">Reference proteome</keyword>
<sequence>METMTPAYGVGPLLLIALAAIGLLLLLIIKFRLHAFIALVLVSILVGLATRIPLDQLVDDVLLAGFGDTLAEVGLLVGLGAMIGRLLEVTGGADVLANTLVSRFGPRRAPLALGVASLFFGFPIFLDAAFVVFVPIIFSVAARFGGSLLLYALPSVGAFAVMHAFVPPHPGPVAAAELLGADMGTVLLVGLILAIPTWYLSSYLGGRIIGRRVDVPIPEISAAKDTSEHDDLPYPKFGTVVALLVLPMLLIFLDTGLNTLATAGVVDDGATWVQALQIVGATPVALLITAITAILVLGRGRSKAGVEQIVNGALGPVCAIILITGAGGMFGEVLHVSGIGDALAQTLASLGFPLILAAFLISTALRVAQGSATVALTTTAGLLAPTVAAMGEVSALYSALLVIAIACGATVLSHVNDSGFWLVGRYLGMDVKTTLKTWTVLETLIGGIGFLLVLVLVPLA</sequence>
<feature type="transmembrane region" description="Helical" evidence="1">
    <location>
        <begin position="273"/>
        <end position="297"/>
    </location>
</feature>
<comment type="caution">
    <text evidence="2">The sequence shown here is derived from an EMBL/GenBank/DDBJ whole genome shotgun (WGS) entry which is preliminary data.</text>
</comment>
<proteinExistence type="predicted"/>
<feature type="transmembrane region" description="Helical" evidence="1">
    <location>
        <begin position="6"/>
        <end position="29"/>
    </location>
</feature>
<dbReference type="Pfam" id="PF02447">
    <property type="entry name" value="GntP_permease"/>
    <property type="match status" value="1"/>
</dbReference>